<reference evidence="1" key="2">
    <citation type="submission" date="2023-01" db="EMBL/GenBank/DDBJ databases">
        <authorList>
            <person name="Sun Q."/>
            <person name="Evtushenko L."/>
        </authorList>
    </citation>
    <scope>NUCLEOTIDE SEQUENCE</scope>
    <source>
        <strain evidence="1">VKM Ac-1246</strain>
    </source>
</reference>
<name>A0ABQ5T1V3_9ACTN</name>
<evidence type="ECO:0000313" key="1">
    <source>
        <dbReference type="EMBL" id="GLJ70432.1"/>
    </source>
</evidence>
<gene>
    <name evidence="1" type="ORF">GCM10017579_44680</name>
</gene>
<reference evidence="1" key="1">
    <citation type="journal article" date="2014" name="Int. J. Syst. Evol. Microbiol.">
        <title>Complete genome of a new Firmicutes species belonging to the dominant human colonic microbiota ('Ruminococcus bicirculans') reveals two chromosomes and a selective capacity to utilize plant glucans.</title>
        <authorList>
            <consortium name="NISC Comparative Sequencing Program"/>
            <person name="Wegmann U."/>
            <person name="Louis P."/>
            <person name="Goesmann A."/>
            <person name="Henrissat B."/>
            <person name="Duncan S.H."/>
            <person name="Flint H.J."/>
        </authorList>
    </citation>
    <scope>NUCLEOTIDE SEQUENCE</scope>
    <source>
        <strain evidence="1">VKM Ac-1246</strain>
    </source>
</reference>
<protein>
    <submittedName>
        <fullName evidence="1">Uncharacterized protein</fullName>
    </submittedName>
</protein>
<evidence type="ECO:0000313" key="2">
    <source>
        <dbReference type="Proteomes" id="UP001142292"/>
    </source>
</evidence>
<dbReference type="Proteomes" id="UP001142292">
    <property type="component" value="Unassembled WGS sequence"/>
</dbReference>
<organism evidence="1 2">
    <name type="scientific">Nocardioides luteus</name>
    <dbReference type="NCBI Taxonomy" id="1844"/>
    <lineage>
        <taxon>Bacteria</taxon>
        <taxon>Bacillati</taxon>
        <taxon>Actinomycetota</taxon>
        <taxon>Actinomycetes</taxon>
        <taxon>Propionibacteriales</taxon>
        <taxon>Nocardioidaceae</taxon>
        <taxon>Nocardioides</taxon>
    </lineage>
</organism>
<accession>A0ABQ5T1V3</accession>
<dbReference type="EMBL" id="BSEL01000012">
    <property type="protein sequence ID" value="GLJ70432.1"/>
    <property type="molecule type" value="Genomic_DNA"/>
</dbReference>
<keyword evidence="2" id="KW-1185">Reference proteome</keyword>
<proteinExistence type="predicted"/>
<sequence length="54" mass="5717">MRLQHELAGPLELNLEVLRPDGDADVAFAGYTAIPGSPTDVALRDLAATALTNR</sequence>
<comment type="caution">
    <text evidence="1">The sequence shown here is derived from an EMBL/GenBank/DDBJ whole genome shotgun (WGS) entry which is preliminary data.</text>
</comment>